<dbReference type="OrthoDB" id="5817291at2759"/>
<feature type="compositionally biased region" description="Polar residues" evidence="1">
    <location>
        <begin position="22"/>
        <end position="35"/>
    </location>
</feature>
<reference evidence="2 3" key="1">
    <citation type="journal article" date="2015" name="Genome Biol.">
        <title>Comparative genomics of Steinernema reveals deeply conserved gene regulatory networks.</title>
        <authorList>
            <person name="Dillman A.R."/>
            <person name="Macchietto M."/>
            <person name="Porter C.F."/>
            <person name="Rogers A."/>
            <person name="Williams B."/>
            <person name="Antoshechkin I."/>
            <person name="Lee M.M."/>
            <person name="Goodwin Z."/>
            <person name="Lu X."/>
            <person name="Lewis E.E."/>
            <person name="Goodrich-Blair H."/>
            <person name="Stock S.P."/>
            <person name="Adams B.J."/>
            <person name="Sternberg P.W."/>
            <person name="Mortazavi A."/>
        </authorList>
    </citation>
    <scope>NUCLEOTIDE SEQUENCE [LARGE SCALE GENOMIC DNA]</scope>
    <source>
        <strain evidence="2 3">ALL</strain>
    </source>
</reference>
<comment type="caution">
    <text evidence="2">The sequence shown here is derived from an EMBL/GenBank/DDBJ whole genome shotgun (WGS) entry which is preliminary data.</text>
</comment>
<dbReference type="EMBL" id="AZBU02000004">
    <property type="protein sequence ID" value="TKR82173.1"/>
    <property type="molecule type" value="Genomic_DNA"/>
</dbReference>
<protein>
    <submittedName>
        <fullName evidence="2">Uncharacterized protein</fullName>
    </submittedName>
</protein>
<evidence type="ECO:0000313" key="3">
    <source>
        <dbReference type="Proteomes" id="UP000298663"/>
    </source>
</evidence>
<accession>A0A4U5NHI6</accession>
<feature type="region of interest" description="Disordered" evidence="1">
    <location>
        <begin position="1"/>
        <end position="82"/>
    </location>
</feature>
<proteinExistence type="predicted"/>
<evidence type="ECO:0000313" key="2">
    <source>
        <dbReference type="EMBL" id="TKR82173.1"/>
    </source>
</evidence>
<organism evidence="2 3">
    <name type="scientific">Steinernema carpocapsae</name>
    <name type="common">Entomopathogenic nematode</name>
    <dbReference type="NCBI Taxonomy" id="34508"/>
    <lineage>
        <taxon>Eukaryota</taxon>
        <taxon>Metazoa</taxon>
        <taxon>Ecdysozoa</taxon>
        <taxon>Nematoda</taxon>
        <taxon>Chromadorea</taxon>
        <taxon>Rhabditida</taxon>
        <taxon>Tylenchina</taxon>
        <taxon>Panagrolaimomorpha</taxon>
        <taxon>Strongyloidoidea</taxon>
        <taxon>Steinernematidae</taxon>
        <taxon>Steinernema</taxon>
    </lineage>
</organism>
<evidence type="ECO:0000256" key="1">
    <source>
        <dbReference type="SAM" id="MobiDB-lite"/>
    </source>
</evidence>
<name>A0A4U5NHI6_STECR</name>
<keyword evidence="3" id="KW-1185">Reference proteome</keyword>
<reference evidence="2 3" key="2">
    <citation type="journal article" date="2019" name="G3 (Bethesda)">
        <title>Hybrid Assembly of the Genome of the Entomopathogenic Nematode Steinernema carpocapsae Identifies the X-Chromosome.</title>
        <authorList>
            <person name="Serra L."/>
            <person name="Macchietto M."/>
            <person name="Macias-Munoz A."/>
            <person name="McGill C.J."/>
            <person name="Rodriguez I.M."/>
            <person name="Rodriguez B."/>
            <person name="Murad R."/>
            <person name="Mortazavi A."/>
        </authorList>
    </citation>
    <scope>NUCLEOTIDE SEQUENCE [LARGE SCALE GENOMIC DNA]</scope>
    <source>
        <strain evidence="2 3">ALL</strain>
    </source>
</reference>
<gene>
    <name evidence="2" type="ORF">L596_015936</name>
</gene>
<sequence>MKGHPSLKIEGKAVGKRPAFKTGSSRQGSSVSLAPSSVVRRSGSVGSLAAKPMPETASTSASPRGGLREINGRGREDLHHKKESRQSLFGFCAELQIRNQRSIQSPFSGSK</sequence>
<feature type="compositionally biased region" description="Low complexity" evidence="1">
    <location>
        <begin position="36"/>
        <end position="47"/>
    </location>
</feature>
<feature type="compositionally biased region" description="Basic and acidic residues" evidence="1">
    <location>
        <begin position="66"/>
        <end position="80"/>
    </location>
</feature>
<dbReference type="AlphaFoldDB" id="A0A4U5NHI6"/>
<dbReference type="Proteomes" id="UP000298663">
    <property type="component" value="Unassembled WGS sequence"/>
</dbReference>